<feature type="compositionally biased region" description="Pro residues" evidence="1">
    <location>
        <begin position="182"/>
        <end position="197"/>
    </location>
</feature>
<name>A0ABW1AAP1_9ACTN</name>
<feature type="region of interest" description="Disordered" evidence="1">
    <location>
        <begin position="138"/>
        <end position="169"/>
    </location>
</feature>
<evidence type="ECO:0000313" key="2">
    <source>
        <dbReference type="EMBL" id="MFC5751812.1"/>
    </source>
</evidence>
<protein>
    <recommendedName>
        <fullName evidence="4">Molecular chaperone</fullName>
    </recommendedName>
</protein>
<dbReference type="EMBL" id="JBHSON010000076">
    <property type="protein sequence ID" value="MFC5751812.1"/>
    <property type="molecule type" value="Genomic_DNA"/>
</dbReference>
<dbReference type="SUPFAM" id="SSF53067">
    <property type="entry name" value="Actin-like ATPase domain"/>
    <property type="match status" value="1"/>
</dbReference>
<evidence type="ECO:0000313" key="3">
    <source>
        <dbReference type="Proteomes" id="UP001596074"/>
    </source>
</evidence>
<accession>A0ABW1AAP1</accession>
<dbReference type="RefSeq" id="WP_378287774.1">
    <property type="nucleotide sequence ID" value="NZ_JBHSON010000076.1"/>
</dbReference>
<proteinExistence type="predicted"/>
<dbReference type="Gene3D" id="3.90.640.10">
    <property type="entry name" value="Actin, Chain A, domain 4"/>
    <property type="match status" value="2"/>
</dbReference>
<dbReference type="Proteomes" id="UP001596074">
    <property type="component" value="Unassembled WGS sequence"/>
</dbReference>
<organism evidence="2 3">
    <name type="scientific">Actinomadura rugatobispora</name>
    <dbReference type="NCBI Taxonomy" id="1994"/>
    <lineage>
        <taxon>Bacteria</taxon>
        <taxon>Bacillati</taxon>
        <taxon>Actinomycetota</taxon>
        <taxon>Actinomycetes</taxon>
        <taxon>Streptosporangiales</taxon>
        <taxon>Thermomonosporaceae</taxon>
        <taxon>Actinomadura</taxon>
    </lineage>
</organism>
<dbReference type="InterPro" id="IPR043129">
    <property type="entry name" value="ATPase_NBD"/>
</dbReference>
<dbReference type="PANTHER" id="PTHR42749">
    <property type="entry name" value="CELL SHAPE-DETERMINING PROTEIN MREB"/>
    <property type="match status" value="1"/>
</dbReference>
<gene>
    <name evidence="2" type="ORF">ACFPZN_39900</name>
</gene>
<sequence length="1164" mass="126015">MPLIVRIAPPAGTPGQWGGGPLELYEQAGRYLLPDLLVTPTHPPVWLTGVAADLEAGSGSRVLREVVRNAYRAARVPAEPLHAQIRVPGPSIPAMDVEAAGAVRLVLDVVYRGLPAAGKGDPGIEMSQRVACDVIFRPSSSRTPPVPPPQAQSAAQAPPPYAPASYAPPPSAVQEFAAVPGQPVPAPQHAPPPPRQAPQPAAQQAPQQAAEPVANEVGTDRHHGFAAVDLGTSNSTVTLLDSELVQRVAMSSNQQEELRNRLVALLESVPGERHDPYGDAADEWHELLAEIAETLLPGDGDSADPVRDLVSALRARRSTSDELLHEMLRRLDLDLQFAGDPLRSWLAVGLHRCYDAAFAVPALDTRSLHQIVLDPNEGDTVLSSRAEVTSVDPPRVRLGRATVDVPEADGGGDGDGGPRVFYGVKSRFDRLDQVETTLDGRDLTVRDLIGASYADLIDRTNRREHRRLMDRRPIGRVVVTYPAMASLKVRGELRPIVREALGVSTVYTSYDEAVGAAFFFLMKDVGARSGSGIEALRARCRPLPGRPGHWQRNVLVVDIGGGTTDIALITFVLSDETPPLPGGDPRFTGRYYRIVPTLRGSSGHANLGGNLITLRVFHWLKLKLADALLAHDSQRLAASLPDDLRGPDGLYLAGSLPMHVGDELPLPGEITELVEDIVPTHWKRHPRRRRAFEMLWDEAEKAKRELGAAGGSGSYTVSKAVLGRILRALTDTRARIPEQGVDELVLQSAQFEDLARPSVRRVVELANALVEERFRDRDERLDELILTGNASALPLVEEEFAAGFGARPGGHETFAWSAHDIKVERTLPKNAASIGACWAESLRQFGHDQPANAAARLREDDSVIDVEVENLFRGLPSSFALAGQDGQELVVLSAGDSLDIVDADHGTRVRTDGTGPLLRSFQIMRKVEGSASLRWGSFSYESRPGAEDLSASVWPAEIRTTLDMSHELTPTLHLWRGDRPHYVVEGEAFGNVHDVLANMGRAAARGEEPGPRFQLVVDTPPEEPAGGSVVFGDLAVGPDGRIYPAVLPDRFRGRDGRVRAGLLSPLPLRRPPRKGGWTFHLRFNDSTDVVRVGEGGPPPEAPYVACWVSIDEDGLLRLHPGGPPFVRADDLPHVEQDPGAVFSTELAEPALQLDEARDPFSGEQ</sequence>
<feature type="compositionally biased region" description="Pro residues" evidence="1">
    <location>
        <begin position="157"/>
        <end position="169"/>
    </location>
</feature>
<dbReference type="Gene3D" id="3.30.420.40">
    <property type="match status" value="3"/>
</dbReference>
<evidence type="ECO:0000256" key="1">
    <source>
        <dbReference type="SAM" id="MobiDB-lite"/>
    </source>
</evidence>
<feature type="compositionally biased region" description="Low complexity" evidence="1">
    <location>
        <begin position="198"/>
        <end position="214"/>
    </location>
</feature>
<evidence type="ECO:0008006" key="4">
    <source>
        <dbReference type="Google" id="ProtNLM"/>
    </source>
</evidence>
<dbReference type="PANTHER" id="PTHR42749:SF1">
    <property type="entry name" value="CELL SHAPE-DETERMINING PROTEIN MREB"/>
    <property type="match status" value="1"/>
</dbReference>
<comment type="caution">
    <text evidence="2">The sequence shown here is derived from an EMBL/GenBank/DDBJ whole genome shotgun (WGS) entry which is preliminary data.</text>
</comment>
<reference evidence="3" key="1">
    <citation type="journal article" date="2019" name="Int. J. Syst. Evol. Microbiol.">
        <title>The Global Catalogue of Microorganisms (GCM) 10K type strain sequencing project: providing services to taxonomists for standard genome sequencing and annotation.</title>
        <authorList>
            <consortium name="The Broad Institute Genomics Platform"/>
            <consortium name="The Broad Institute Genome Sequencing Center for Infectious Disease"/>
            <person name="Wu L."/>
            <person name="Ma J."/>
        </authorList>
    </citation>
    <scope>NUCLEOTIDE SEQUENCE [LARGE SCALE GENOMIC DNA]</scope>
    <source>
        <strain evidence="3">KCTC 42087</strain>
    </source>
</reference>
<feature type="region of interest" description="Disordered" evidence="1">
    <location>
        <begin position="181"/>
        <end position="215"/>
    </location>
</feature>
<keyword evidence="3" id="KW-1185">Reference proteome</keyword>